<evidence type="ECO:0000256" key="5">
    <source>
        <dbReference type="SAM" id="Phobius"/>
    </source>
</evidence>
<organism evidence="7">
    <name type="scientific">Absidia glauca</name>
    <name type="common">Pin mould</name>
    <dbReference type="NCBI Taxonomy" id="4829"/>
    <lineage>
        <taxon>Eukaryota</taxon>
        <taxon>Fungi</taxon>
        <taxon>Fungi incertae sedis</taxon>
        <taxon>Mucoromycota</taxon>
        <taxon>Mucoromycotina</taxon>
        <taxon>Mucoromycetes</taxon>
        <taxon>Mucorales</taxon>
        <taxon>Cunninghamellaceae</taxon>
        <taxon>Absidia</taxon>
    </lineage>
</organism>
<proteinExistence type="predicted"/>
<feature type="transmembrane region" description="Helical" evidence="5">
    <location>
        <begin position="163"/>
        <end position="184"/>
    </location>
</feature>
<keyword evidence="2 5" id="KW-0812">Transmembrane</keyword>
<evidence type="ECO:0000259" key="6">
    <source>
        <dbReference type="Pfam" id="PF04116"/>
    </source>
</evidence>
<dbReference type="InterPro" id="IPR011145">
    <property type="entry name" value="Scavenger_mRNA_decap_enz_N"/>
</dbReference>
<keyword evidence="3 5" id="KW-1133">Transmembrane helix</keyword>
<dbReference type="GO" id="GO:0000290">
    <property type="term" value="P:deadenylation-dependent decapping of nuclear-transcribed mRNA"/>
    <property type="evidence" value="ECO:0007669"/>
    <property type="project" value="InterPro"/>
</dbReference>
<dbReference type="InterPro" id="IPR006694">
    <property type="entry name" value="Fatty_acid_hydroxylase"/>
</dbReference>
<dbReference type="Pfam" id="PF05652">
    <property type="entry name" value="DcpS"/>
    <property type="match status" value="1"/>
</dbReference>
<evidence type="ECO:0000256" key="4">
    <source>
        <dbReference type="ARBA" id="ARBA00023136"/>
    </source>
</evidence>
<dbReference type="OMA" id="INGASCH"/>
<dbReference type="PANTHER" id="PTHR11863">
    <property type="entry name" value="STEROL DESATURASE"/>
    <property type="match status" value="1"/>
</dbReference>
<keyword evidence="4 5" id="KW-0472">Membrane</keyword>
<sequence>MSTLQHILDNFSYERVLSHNARTKLIYLLGNIDGTACILSLEKLPYDTSTIPTLGRHVDHLDEEVQNNIYGWGLGHVQLDSLDTQINGGWFFYLSSACASYYFIFDRELMKHPKFLKNQVRKEITCAVSAIPGFSILTVPWFVGEINGYSLLYEGTPQTMSDWLYLIATVPTFLFITDMGIYWIHRLLHHPLIYKSLHKLHHKWIVPTPFASHAFHPMDGYLQSIPYHLYGYMIPMHKWLYMFMFIFVNVWTVLIHDGNFFSHSDVINTTAHHTVHHLYFNYNYGQYFTFWDKLGGSHRQPTAEQYDAALRNNKSVWAAQSKEADTIENEDETKALKYKKH</sequence>
<dbReference type="GO" id="GO:0005506">
    <property type="term" value="F:iron ion binding"/>
    <property type="evidence" value="ECO:0007669"/>
    <property type="project" value="InterPro"/>
</dbReference>
<reference evidence="7" key="1">
    <citation type="submission" date="2016-04" db="EMBL/GenBank/DDBJ databases">
        <authorList>
            <person name="Evans L.H."/>
            <person name="Alamgir A."/>
            <person name="Owens N."/>
            <person name="Weber N.D."/>
            <person name="Virtaneva K."/>
            <person name="Barbian K."/>
            <person name="Babar A."/>
            <person name="Rosenke K."/>
        </authorList>
    </citation>
    <scope>NUCLEOTIDE SEQUENCE [LARGE SCALE GENOMIC DNA]</scope>
    <source>
        <strain evidence="7">CBS 101.48</strain>
    </source>
</reference>
<evidence type="ECO:0000256" key="1">
    <source>
        <dbReference type="ARBA" id="ARBA00004370"/>
    </source>
</evidence>
<accession>A0A168Q057</accession>
<dbReference type="EMBL" id="LT554074">
    <property type="protein sequence ID" value="SAM03276.1"/>
    <property type="molecule type" value="Genomic_DNA"/>
</dbReference>
<dbReference type="Pfam" id="PF04116">
    <property type="entry name" value="FA_hydroxylase"/>
    <property type="match status" value="1"/>
</dbReference>
<feature type="transmembrane region" description="Helical" evidence="5">
    <location>
        <begin position="239"/>
        <end position="256"/>
    </location>
</feature>
<gene>
    <name evidence="7" type="primary">ABSGL_09094.1 scaffold 10677</name>
</gene>
<protein>
    <recommendedName>
        <fullName evidence="6">Fatty acid hydroxylase domain-containing protein</fullName>
    </recommendedName>
</protein>
<dbReference type="Proteomes" id="UP000078561">
    <property type="component" value="Unassembled WGS sequence"/>
</dbReference>
<comment type="subcellular location">
    <subcellularLocation>
        <location evidence="1">Membrane</location>
    </subcellularLocation>
</comment>
<dbReference type="Gene3D" id="3.30.200.40">
    <property type="entry name" value="Scavenger mRNA decapping enzyme, N-terminal domain"/>
    <property type="match status" value="1"/>
</dbReference>
<feature type="transmembrane region" description="Helical" evidence="5">
    <location>
        <begin position="124"/>
        <end position="143"/>
    </location>
</feature>
<dbReference type="GO" id="GO:0008610">
    <property type="term" value="P:lipid biosynthetic process"/>
    <property type="evidence" value="ECO:0007669"/>
    <property type="project" value="InterPro"/>
</dbReference>
<dbReference type="GO" id="GO:0016491">
    <property type="term" value="F:oxidoreductase activity"/>
    <property type="evidence" value="ECO:0007669"/>
    <property type="project" value="InterPro"/>
</dbReference>
<keyword evidence="8" id="KW-1185">Reference proteome</keyword>
<dbReference type="STRING" id="4829.A0A168Q057"/>
<dbReference type="OrthoDB" id="6354873at2759"/>
<feature type="domain" description="Fatty acid hydroxylase" evidence="6">
    <location>
        <begin position="172"/>
        <end position="296"/>
    </location>
</feature>
<evidence type="ECO:0000313" key="8">
    <source>
        <dbReference type="Proteomes" id="UP000078561"/>
    </source>
</evidence>
<dbReference type="AlphaFoldDB" id="A0A168Q057"/>
<dbReference type="InterPro" id="IPR008594">
    <property type="entry name" value="DcpS/DCS2"/>
</dbReference>
<dbReference type="InterPro" id="IPR050307">
    <property type="entry name" value="Sterol_Desaturase_Related"/>
</dbReference>
<name>A0A168Q057_ABSGL</name>
<dbReference type="FunCoup" id="A0A168Q057">
    <property type="interactions" value="209"/>
</dbReference>
<evidence type="ECO:0000313" key="7">
    <source>
        <dbReference type="EMBL" id="SAM03276.1"/>
    </source>
</evidence>
<evidence type="ECO:0000256" key="3">
    <source>
        <dbReference type="ARBA" id="ARBA00022989"/>
    </source>
</evidence>
<evidence type="ECO:0000256" key="2">
    <source>
        <dbReference type="ARBA" id="ARBA00022692"/>
    </source>
</evidence>
<dbReference type="GO" id="GO:0016020">
    <property type="term" value="C:membrane"/>
    <property type="evidence" value="ECO:0007669"/>
    <property type="project" value="UniProtKB-SubCell"/>
</dbReference>
<dbReference type="InParanoid" id="A0A168Q057"/>
<dbReference type="SUPFAM" id="SSF102860">
    <property type="entry name" value="mRNA decapping enzyme DcpS N-terminal domain"/>
    <property type="match status" value="1"/>
</dbReference>
<feature type="transmembrane region" description="Helical" evidence="5">
    <location>
        <begin position="86"/>
        <end position="104"/>
    </location>
</feature>
<dbReference type="GO" id="GO:0016787">
    <property type="term" value="F:hydrolase activity"/>
    <property type="evidence" value="ECO:0007669"/>
    <property type="project" value="InterPro"/>
</dbReference>